<evidence type="ECO:0000256" key="1">
    <source>
        <dbReference type="PROSITE-ProRule" id="PRU00235"/>
    </source>
</evidence>
<evidence type="ECO:0000313" key="2">
    <source>
        <dbReference type="EMBL" id="CAI5438890.1"/>
    </source>
</evidence>
<reference evidence="2" key="1">
    <citation type="submission" date="2022-11" db="EMBL/GenBank/DDBJ databases">
        <authorList>
            <person name="Kikuchi T."/>
        </authorList>
    </citation>
    <scope>NUCLEOTIDE SEQUENCE</scope>
    <source>
        <strain evidence="2">PS1010</strain>
    </source>
</reference>
<dbReference type="InterPro" id="IPR000408">
    <property type="entry name" value="Reg_chr_condens"/>
</dbReference>
<dbReference type="PANTHER" id="PTHR46849:SF1">
    <property type="entry name" value="RCC1 DOMAIN-CONTAINING PROTEIN 1"/>
    <property type="match status" value="1"/>
</dbReference>
<dbReference type="InterPro" id="IPR052830">
    <property type="entry name" value="RCC1_domain-containing"/>
</dbReference>
<dbReference type="Pfam" id="PF00415">
    <property type="entry name" value="RCC1"/>
    <property type="match status" value="1"/>
</dbReference>
<dbReference type="InterPro" id="IPR009091">
    <property type="entry name" value="RCC1/BLIP-II"/>
</dbReference>
<feature type="repeat" description="RCC1" evidence="1">
    <location>
        <begin position="167"/>
        <end position="218"/>
    </location>
</feature>
<gene>
    <name evidence="2" type="ORF">CAMP_LOCUS1527</name>
</gene>
<feature type="repeat" description="RCC1" evidence="1">
    <location>
        <begin position="219"/>
        <end position="275"/>
    </location>
</feature>
<sequence length="288" mass="32553">MRSKEWFGEYKYSNDCLFLKDDKVWNKIKFEGAKIRNVVFTHLWFLAIDQINVAFVGRIDLLGTITKLNIITLESEPANFEVGLISENEDDNEIPSTSNDSGIPTDWTVFTTSKEAFLLTPQFKIFKILSDPNGLQISKNPISFPWPTKIQEISTGNDFVVFRDHVGNLFSMGTGTRGELGVGLIRRVDEPVHIEELSGIPIKKVVCGGWHCIALSEGNDVYGWGWNKYEQLGKDKMSTEMYPTVLFDLNEHDADNSLIIDYIVADMHSSTISFNNKTTIVSFGKHSN</sequence>
<proteinExistence type="predicted"/>
<dbReference type="PRINTS" id="PR00633">
    <property type="entry name" value="RCCNDNSATION"/>
</dbReference>
<dbReference type="EMBL" id="CANHGI010000001">
    <property type="protein sequence ID" value="CAI5438890.1"/>
    <property type="molecule type" value="Genomic_DNA"/>
</dbReference>
<dbReference type="Gene3D" id="2.130.10.30">
    <property type="entry name" value="Regulator of chromosome condensation 1/beta-lactamase-inhibitor protein II"/>
    <property type="match status" value="1"/>
</dbReference>
<organism evidence="2 3">
    <name type="scientific">Caenorhabditis angaria</name>
    <dbReference type="NCBI Taxonomy" id="860376"/>
    <lineage>
        <taxon>Eukaryota</taxon>
        <taxon>Metazoa</taxon>
        <taxon>Ecdysozoa</taxon>
        <taxon>Nematoda</taxon>
        <taxon>Chromadorea</taxon>
        <taxon>Rhabditida</taxon>
        <taxon>Rhabditina</taxon>
        <taxon>Rhabditomorpha</taxon>
        <taxon>Rhabditoidea</taxon>
        <taxon>Rhabditidae</taxon>
        <taxon>Peloderinae</taxon>
        <taxon>Caenorhabditis</taxon>
    </lineage>
</organism>
<evidence type="ECO:0000313" key="3">
    <source>
        <dbReference type="Proteomes" id="UP001152747"/>
    </source>
</evidence>
<dbReference type="SUPFAM" id="SSF50985">
    <property type="entry name" value="RCC1/BLIP-II"/>
    <property type="match status" value="1"/>
</dbReference>
<dbReference type="AlphaFoldDB" id="A0A9P1MT99"/>
<dbReference type="PANTHER" id="PTHR46849">
    <property type="entry name" value="RCC1 DOMAIN-CONTAINING PROTEIN 1"/>
    <property type="match status" value="1"/>
</dbReference>
<dbReference type="OrthoDB" id="5370059at2759"/>
<protein>
    <submittedName>
        <fullName evidence="2">Uncharacterized protein</fullName>
    </submittedName>
</protein>
<accession>A0A9P1MT99</accession>
<keyword evidence="3" id="KW-1185">Reference proteome</keyword>
<comment type="caution">
    <text evidence="2">The sequence shown here is derived from an EMBL/GenBank/DDBJ whole genome shotgun (WGS) entry which is preliminary data.</text>
</comment>
<dbReference type="PROSITE" id="PS50012">
    <property type="entry name" value="RCC1_3"/>
    <property type="match status" value="2"/>
</dbReference>
<dbReference type="Proteomes" id="UP001152747">
    <property type="component" value="Unassembled WGS sequence"/>
</dbReference>
<name>A0A9P1MT99_9PELO</name>